<protein>
    <recommendedName>
        <fullName evidence="5">ADP-heptose--LPS heptosyltransferase</fullName>
    </recommendedName>
</protein>
<evidence type="ECO:0000256" key="2">
    <source>
        <dbReference type="ARBA" id="ARBA00022679"/>
    </source>
</evidence>
<accession>A0A401ZTN9</accession>
<name>A0A401ZTN9_9CHLR</name>
<evidence type="ECO:0000313" key="4">
    <source>
        <dbReference type="Proteomes" id="UP000287352"/>
    </source>
</evidence>
<dbReference type="Proteomes" id="UP000287352">
    <property type="component" value="Unassembled WGS sequence"/>
</dbReference>
<comment type="caution">
    <text evidence="3">The sequence shown here is derived from an EMBL/GenBank/DDBJ whole genome shotgun (WGS) entry which is preliminary data.</text>
</comment>
<keyword evidence="4" id="KW-1185">Reference proteome</keyword>
<dbReference type="AlphaFoldDB" id="A0A401ZTN9"/>
<dbReference type="RefSeq" id="WP_126577843.1">
    <property type="nucleotide sequence ID" value="NZ_BIFR01000001.1"/>
</dbReference>
<proteinExistence type="predicted"/>
<dbReference type="Gene3D" id="3.40.50.2000">
    <property type="entry name" value="Glycogen Phosphorylase B"/>
    <property type="match status" value="1"/>
</dbReference>
<dbReference type="PANTHER" id="PTHR30160">
    <property type="entry name" value="TETRAACYLDISACCHARIDE 4'-KINASE-RELATED"/>
    <property type="match status" value="1"/>
</dbReference>
<keyword evidence="2" id="KW-0808">Transferase</keyword>
<reference evidence="4" key="1">
    <citation type="submission" date="2018-12" db="EMBL/GenBank/DDBJ databases">
        <title>Tengunoibacter tsumagoiensis gen. nov., sp. nov., Dictyobacter kobayashii sp. nov., D. alpinus sp. nov., and D. joshuensis sp. nov. and description of Dictyobacteraceae fam. nov. within the order Ktedonobacterales isolated from Tengu-no-mugimeshi.</title>
        <authorList>
            <person name="Wang C.M."/>
            <person name="Zheng Y."/>
            <person name="Sakai Y."/>
            <person name="Toyoda A."/>
            <person name="Minakuchi Y."/>
            <person name="Abe K."/>
            <person name="Yokota A."/>
            <person name="Yabe S."/>
        </authorList>
    </citation>
    <scope>NUCLEOTIDE SEQUENCE [LARGE SCALE GENOMIC DNA]</scope>
    <source>
        <strain evidence="4">Uno3</strain>
    </source>
</reference>
<dbReference type="GO" id="GO:0008713">
    <property type="term" value="F:ADP-heptose-lipopolysaccharide heptosyltransferase activity"/>
    <property type="evidence" value="ECO:0007669"/>
    <property type="project" value="TreeGrafter"/>
</dbReference>
<gene>
    <name evidence="3" type="ORF">KTT_00860</name>
</gene>
<evidence type="ECO:0008006" key="5">
    <source>
        <dbReference type="Google" id="ProtNLM"/>
    </source>
</evidence>
<dbReference type="SUPFAM" id="SSF53756">
    <property type="entry name" value="UDP-Glycosyltransferase/glycogen phosphorylase"/>
    <property type="match status" value="1"/>
</dbReference>
<dbReference type="Pfam" id="PF01075">
    <property type="entry name" value="Glyco_transf_9"/>
    <property type="match status" value="1"/>
</dbReference>
<dbReference type="GO" id="GO:0009244">
    <property type="term" value="P:lipopolysaccharide core region biosynthetic process"/>
    <property type="evidence" value="ECO:0007669"/>
    <property type="project" value="TreeGrafter"/>
</dbReference>
<sequence>MSDRSAGSHRFEFTFLQEWAVQPERLLTEHEQALLRKTRCLLQTADEVVIFLGGKAGRLGECVVGTGLLEASLQALIALERAGLPIQIVVDQGSVELFAEPYYQSKYWPAITITSAISSEELTEQICQTAEQKTVLILDFHGEHDGLPYLELRELADKQVTIATLGHLFRVGLRSYAQRGQDRRYADFIENLFYLSPHTIDGSAAQPHILLSDEDRKLYEELASRYELDQEALQIICFFQSVVVAKCYERWDEVLYLLCSYFARHFPQQKLNFLLACGPDENLPGGFKKADMEEWLQDFTGVNQNARVVIQQTDTLIELSVLTNHAILALSNDTGPGHIAGALRIPTITPFLPGNLYSRRVWSSTTWHRGITVEPNPYSYQQLESAIIWGKTEIINSIPPDEIYEAAIASLPLEFQVCSTC</sequence>
<dbReference type="InterPro" id="IPR002201">
    <property type="entry name" value="Glyco_trans_9"/>
</dbReference>
<evidence type="ECO:0000256" key="1">
    <source>
        <dbReference type="ARBA" id="ARBA00022676"/>
    </source>
</evidence>
<keyword evidence="1" id="KW-0328">Glycosyltransferase</keyword>
<dbReference type="EMBL" id="BIFR01000001">
    <property type="protein sequence ID" value="GCE10227.1"/>
    <property type="molecule type" value="Genomic_DNA"/>
</dbReference>
<dbReference type="InterPro" id="IPR051199">
    <property type="entry name" value="LPS_LOS_Heptosyltrfase"/>
</dbReference>
<dbReference type="OrthoDB" id="9797795at2"/>
<organism evidence="3 4">
    <name type="scientific">Tengunoibacter tsumagoiensis</name>
    <dbReference type="NCBI Taxonomy" id="2014871"/>
    <lineage>
        <taxon>Bacteria</taxon>
        <taxon>Bacillati</taxon>
        <taxon>Chloroflexota</taxon>
        <taxon>Ktedonobacteria</taxon>
        <taxon>Ktedonobacterales</taxon>
        <taxon>Dictyobacteraceae</taxon>
        <taxon>Tengunoibacter</taxon>
    </lineage>
</organism>
<dbReference type="GO" id="GO:0005829">
    <property type="term" value="C:cytosol"/>
    <property type="evidence" value="ECO:0007669"/>
    <property type="project" value="TreeGrafter"/>
</dbReference>
<evidence type="ECO:0000313" key="3">
    <source>
        <dbReference type="EMBL" id="GCE10227.1"/>
    </source>
</evidence>